<reference evidence="2" key="3">
    <citation type="submission" date="2022-06" db="UniProtKB">
        <authorList>
            <consortium name="EnsemblPlants"/>
        </authorList>
    </citation>
    <scope>IDENTIFICATION</scope>
</reference>
<feature type="compositionally biased region" description="Basic residues" evidence="1">
    <location>
        <begin position="40"/>
        <end position="56"/>
    </location>
</feature>
<organism evidence="2 3">
    <name type="scientific">Triticum urartu</name>
    <name type="common">Red wild einkorn</name>
    <name type="synonym">Crithodium urartu</name>
    <dbReference type="NCBI Taxonomy" id="4572"/>
    <lineage>
        <taxon>Eukaryota</taxon>
        <taxon>Viridiplantae</taxon>
        <taxon>Streptophyta</taxon>
        <taxon>Embryophyta</taxon>
        <taxon>Tracheophyta</taxon>
        <taxon>Spermatophyta</taxon>
        <taxon>Magnoliopsida</taxon>
        <taxon>Liliopsida</taxon>
        <taxon>Poales</taxon>
        <taxon>Poaceae</taxon>
        <taxon>BOP clade</taxon>
        <taxon>Pooideae</taxon>
        <taxon>Triticodae</taxon>
        <taxon>Triticeae</taxon>
        <taxon>Triticinae</taxon>
        <taxon>Triticum</taxon>
    </lineage>
</organism>
<keyword evidence="3" id="KW-1185">Reference proteome</keyword>
<accession>A0A8R7QS61</accession>
<protein>
    <submittedName>
        <fullName evidence="2">Uncharacterized protein</fullName>
    </submittedName>
</protein>
<proteinExistence type="predicted"/>
<reference evidence="2" key="2">
    <citation type="submission" date="2018-03" db="EMBL/GenBank/DDBJ databases">
        <title>The Triticum urartu genome reveals the dynamic nature of wheat genome evolution.</title>
        <authorList>
            <person name="Ling H."/>
            <person name="Ma B."/>
            <person name="Shi X."/>
            <person name="Liu H."/>
            <person name="Dong L."/>
            <person name="Sun H."/>
            <person name="Cao Y."/>
            <person name="Gao Q."/>
            <person name="Zheng S."/>
            <person name="Li Y."/>
            <person name="Yu Y."/>
            <person name="Du H."/>
            <person name="Qi M."/>
            <person name="Li Y."/>
            <person name="Yu H."/>
            <person name="Cui Y."/>
            <person name="Wang N."/>
            <person name="Chen C."/>
            <person name="Wu H."/>
            <person name="Zhao Y."/>
            <person name="Zhang J."/>
            <person name="Li Y."/>
            <person name="Zhou W."/>
            <person name="Zhang B."/>
            <person name="Hu W."/>
            <person name="Eijk M."/>
            <person name="Tang J."/>
            <person name="Witsenboer H."/>
            <person name="Zhao S."/>
            <person name="Li Z."/>
            <person name="Zhang A."/>
            <person name="Wang D."/>
            <person name="Liang C."/>
        </authorList>
    </citation>
    <scope>NUCLEOTIDE SEQUENCE [LARGE SCALE GENOMIC DNA]</scope>
    <source>
        <strain evidence="2">cv. G1812</strain>
    </source>
</reference>
<reference evidence="3" key="1">
    <citation type="journal article" date="2013" name="Nature">
        <title>Draft genome of the wheat A-genome progenitor Triticum urartu.</title>
        <authorList>
            <person name="Ling H.Q."/>
            <person name="Zhao S."/>
            <person name="Liu D."/>
            <person name="Wang J."/>
            <person name="Sun H."/>
            <person name="Zhang C."/>
            <person name="Fan H."/>
            <person name="Li D."/>
            <person name="Dong L."/>
            <person name="Tao Y."/>
            <person name="Gao C."/>
            <person name="Wu H."/>
            <person name="Li Y."/>
            <person name="Cui Y."/>
            <person name="Guo X."/>
            <person name="Zheng S."/>
            <person name="Wang B."/>
            <person name="Yu K."/>
            <person name="Liang Q."/>
            <person name="Yang W."/>
            <person name="Lou X."/>
            <person name="Chen J."/>
            <person name="Feng M."/>
            <person name="Jian J."/>
            <person name="Zhang X."/>
            <person name="Luo G."/>
            <person name="Jiang Y."/>
            <person name="Liu J."/>
            <person name="Wang Z."/>
            <person name="Sha Y."/>
            <person name="Zhang B."/>
            <person name="Wu H."/>
            <person name="Tang D."/>
            <person name="Shen Q."/>
            <person name="Xue P."/>
            <person name="Zou S."/>
            <person name="Wang X."/>
            <person name="Liu X."/>
            <person name="Wang F."/>
            <person name="Yang Y."/>
            <person name="An X."/>
            <person name="Dong Z."/>
            <person name="Zhang K."/>
            <person name="Zhang X."/>
            <person name="Luo M.C."/>
            <person name="Dvorak J."/>
            <person name="Tong Y."/>
            <person name="Wang J."/>
            <person name="Yang H."/>
            <person name="Li Z."/>
            <person name="Wang D."/>
            <person name="Zhang A."/>
            <person name="Wang J."/>
        </authorList>
    </citation>
    <scope>NUCLEOTIDE SEQUENCE</scope>
    <source>
        <strain evidence="3">cv. G1812</strain>
    </source>
</reference>
<evidence type="ECO:0000313" key="2">
    <source>
        <dbReference type="EnsemblPlants" id="TuG1812G0600003744.01.T01"/>
    </source>
</evidence>
<evidence type="ECO:0000256" key="1">
    <source>
        <dbReference type="SAM" id="MobiDB-lite"/>
    </source>
</evidence>
<sequence length="56" mass="7005">MERYILQYPRSKGLMFHEYEELIKKIRAQEREPRTPRIALHPRRRNKRRASHYSPN</sequence>
<dbReference type="Proteomes" id="UP000015106">
    <property type="component" value="Chromosome 6"/>
</dbReference>
<dbReference type="Gramene" id="TuG1812G0600003744.01.T01">
    <property type="protein sequence ID" value="TuG1812G0600003744.01.T01"/>
    <property type="gene ID" value="TuG1812G0600003744.01"/>
</dbReference>
<dbReference type="AlphaFoldDB" id="A0A8R7QS61"/>
<evidence type="ECO:0000313" key="3">
    <source>
        <dbReference type="Proteomes" id="UP000015106"/>
    </source>
</evidence>
<name>A0A8R7QS61_TRIUA</name>
<feature type="region of interest" description="Disordered" evidence="1">
    <location>
        <begin position="30"/>
        <end position="56"/>
    </location>
</feature>
<dbReference type="EnsemblPlants" id="TuG1812G0600003744.01.T01">
    <property type="protein sequence ID" value="TuG1812G0600003744.01.T01"/>
    <property type="gene ID" value="TuG1812G0600003744.01"/>
</dbReference>